<dbReference type="Proteomes" id="UP001055072">
    <property type="component" value="Unassembled WGS sequence"/>
</dbReference>
<sequence length="173" mass="19217">MLIASHAAEDNVVLLTTLECVHTCNLNFLVEVLLQSAVELHVVDDVRPLPLIRCDDTNLAWYNARLEKLGYDLLDVRRLRPNTHVPSMLTTELNLTKNTALTYSGKKCRLTRFPPALDSDRRTWGCQGPATGSRRSCGDAPEQSLRFAVCLRRTCWMGTLTNTDACDTGLGVG</sequence>
<protein>
    <submittedName>
        <fullName evidence="1">Uncharacterized protein</fullName>
    </submittedName>
</protein>
<reference evidence="1" key="1">
    <citation type="journal article" date="2021" name="Environ. Microbiol.">
        <title>Gene family expansions and transcriptome signatures uncover fungal adaptations to wood decay.</title>
        <authorList>
            <person name="Hage H."/>
            <person name="Miyauchi S."/>
            <person name="Viragh M."/>
            <person name="Drula E."/>
            <person name="Min B."/>
            <person name="Chaduli D."/>
            <person name="Navarro D."/>
            <person name="Favel A."/>
            <person name="Norest M."/>
            <person name="Lesage-Meessen L."/>
            <person name="Balint B."/>
            <person name="Merenyi Z."/>
            <person name="de Eugenio L."/>
            <person name="Morin E."/>
            <person name="Martinez A.T."/>
            <person name="Baldrian P."/>
            <person name="Stursova M."/>
            <person name="Martinez M.J."/>
            <person name="Novotny C."/>
            <person name="Magnuson J.K."/>
            <person name="Spatafora J.W."/>
            <person name="Maurice S."/>
            <person name="Pangilinan J."/>
            <person name="Andreopoulos W."/>
            <person name="LaButti K."/>
            <person name="Hundley H."/>
            <person name="Na H."/>
            <person name="Kuo A."/>
            <person name="Barry K."/>
            <person name="Lipzen A."/>
            <person name="Henrissat B."/>
            <person name="Riley R."/>
            <person name="Ahrendt S."/>
            <person name="Nagy L.G."/>
            <person name="Grigoriev I.V."/>
            <person name="Martin F."/>
            <person name="Rosso M.N."/>
        </authorList>
    </citation>
    <scope>NUCLEOTIDE SEQUENCE</scope>
    <source>
        <strain evidence="1">CBS 384.51</strain>
    </source>
</reference>
<name>A0ACB8UI71_9APHY</name>
<keyword evidence="2" id="KW-1185">Reference proteome</keyword>
<gene>
    <name evidence="1" type="ORF">BDY19DRAFT_273397</name>
</gene>
<evidence type="ECO:0000313" key="1">
    <source>
        <dbReference type="EMBL" id="KAI0093765.1"/>
    </source>
</evidence>
<accession>A0ACB8UI71</accession>
<evidence type="ECO:0000313" key="2">
    <source>
        <dbReference type="Proteomes" id="UP001055072"/>
    </source>
</evidence>
<comment type="caution">
    <text evidence="1">The sequence shown here is derived from an EMBL/GenBank/DDBJ whole genome shotgun (WGS) entry which is preliminary data.</text>
</comment>
<dbReference type="EMBL" id="MU274901">
    <property type="protein sequence ID" value="KAI0093765.1"/>
    <property type="molecule type" value="Genomic_DNA"/>
</dbReference>
<organism evidence="1 2">
    <name type="scientific">Irpex rosettiformis</name>
    <dbReference type="NCBI Taxonomy" id="378272"/>
    <lineage>
        <taxon>Eukaryota</taxon>
        <taxon>Fungi</taxon>
        <taxon>Dikarya</taxon>
        <taxon>Basidiomycota</taxon>
        <taxon>Agaricomycotina</taxon>
        <taxon>Agaricomycetes</taxon>
        <taxon>Polyporales</taxon>
        <taxon>Irpicaceae</taxon>
        <taxon>Irpex</taxon>
    </lineage>
</organism>
<proteinExistence type="predicted"/>